<evidence type="ECO:0000313" key="2">
    <source>
        <dbReference type="EMBL" id="KAK8047762.1"/>
    </source>
</evidence>
<feature type="compositionally biased region" description="Acidic residues" evidence="1">
    <location>
        <begin position="174"/>
        <end position="184"/>
    </location>
</feature>
<proteinExistence type="predicted"/>
<feature type="compositionally biased region" description="Basic and acidic residues" evidence="1">
    <location>
        <begin position="57"/>
        <end position="66"/>
    </location>
</feature>
<organism evidence="2 3">
    <name type="scientific">Apiospora saccharicola</name>
    <dbReference type="NCBI Taxonomy" id="335842"/>
    <lineage>
        <taxon>Eukaryota</taxon>
        <taxon>Fungi</taxon>
        <taxon>Dikarya</taxon>
        <taxon>Ascomycota</taxon>
        <taxon>Pezizomycotina</taxon>
        <taxon>Sordariomycetes</taxon>
        <taxon>Xylariomycetidae</taxon>
        <taxon>Amphisphaeriales</taxon>
        <taxon>Apiosporaceae</taxon>
        <taxon>Apiospora</taxon>
    </lineage>
</organism>
<dbReference type="InterPro" id="IPR017956">
    <property type="entry name" value="AT_hook_DNA-bd_motif"/>
</dbReference>
<gene>
    <name evidence="2" type="ORF">PG996_015826</name>
</gene>
<accession>A0ABR1TMD1</accession>
<dbReference type="Proteomes" id="UP001446871">
    <property type="component" value="Unassembled WGS sequence"/>
</dbReference>
<keyword evidence="3" id="KW-1185">Reference proteome</keyword>
<evidence type="ECO:0000313" key="3">
    <source>
        <dbReference type="Proteomes" id="UP001446871"/>
    </source>
</evidence>
<name>A0ABR1TMD1_9PEZI</name>
<dbReference type="SMART" id="SM00384">
    <property type="entry name" value="AT_hook"/>
    <property type="match status" value="2"/>
</dbReference>
<feature type="compositionally biased region" description="Low complexity" evidence="1">
    <location>
        <begin position="94"/>
        <end position="112"/>
    </location>
</feature>
<sequence length="324" mass="33706">MAPARPTRGRPSGREPRSAAGTPKKAEPVTAAESGEPVAKRGRGRPPKNGVSKVKKAPAEPKEPSGRGRGRPPKTDAEKAATPKKTGNTPKKYTTSASKKASTASANNARTARASKRKSSDAAAAEDVEVDGEEEQDEDLDDAPDAAVDDEEGSQADSDVDLGADADRNAGIALDDDEDEDDDAPGYVAGDVDVPEHLGTGQIERRELTLAFAFKCPPVFERTPLAVPRKHPGWFLGEVASPAVYADAPVEVQAAHGGASPCRRLAAADNLVVTDQLQGVASGPAALGGFLGRPGELGVHGDGNTEDHEHNNTSSSEKEMKTNT</sequence>
<feature type="compositionally biased region" description="Basic and acidic residues" evidence="1">
    <location>
        <begin position="303"/>
        <end position="324"/>
    </location>
</feature>
<dbReference type="EMBL" id="JAQQWM010000009">
    <property type="protein sequence ID" value="KAK8047762.1"/>
    <property type="molecule type" value="Genomic_DNA"/>
</dbReference>
<dbReference type="PRINTS" id="PR00929">
    <property type="entry name" value="ATHOOK"/>
</dbReference>
<feature type="region of interest" description="Disordered" evidence="1">
    <location>
        <begin position="292"/>
        <end position="324"/>
    </location>
</feature>
<feature type="region of interest" description="Disordered" evidence="1">
    <location>
        <begin position="1"/>
        <end position="193"/>
    </location>
</feature>
<evidence type="ECO:0000256" key="1">
    <source>
        <dbReference type="SAM" id="MobiDB-lite"/>
    </source>
</evidence>
<comment type="caution">
    <text evidence="2">The sequence shown here is derived from an EMBL/GenBank/DDBJ whole genome shotgun (WGS) entry which is preliminary data.</text>
</comment>
<protein>
    <submittedName>
        <fullName evidence="2">Uncharacterized protein</fullName>
    </submittedName>
</protein>
<reference evidence="2 3" key="1">
    <citation type="submission" date="2023-01" db="EMBL/GenBank/DDBJ databases">
        <title>Analysis of 21 Apiospora genomes using comparative genomics revels a genus with tremendous synthesis potential of carbohydrate active enzymes and secondary metabolites.</title>
        <authorList>
            <person name="Sorensen T."/>
        </authorList>
    </citation>
    <scope>NUCLEOTIDE SEQUENCE [LARGE SCALE GENOMIC DNA]</scope>
    <source>
        <strain evidence="2 3">CBS 83171</strain>
    </source>
</reference>
<feature type="compositionally biased region" description="Acidic residues" evidence="1">
    <location>
        <begin position="124"/>
        <end position="164"/>
    </location>
</feature>